<keyword evidence="3" id="KW-1185">Reference proteome</keyword>
<evidence type="ECO:0000256" key="1">
    <source>
        <dbReference type="SAM" id="MobiDB-lite"/>
    </source>
</evidence>
<name>A0AAN6UK51_9PEZI</name>
<feature type="region of interest" description="Disordered" evidence="1">
    <location>
        <begin position="121"/>
        <end position="142"/>
    </location>
</feature>
<organism evidence="2 3">
    <name type="scientific">Trichocladium antarcticum</name>
    <dbReference type="NCBI Taxonomy" id="1450529"/>
    <lineage>
        <taxon>Eukaryota</taxon>
        <taxon>Fungi</taxon>
        <taxon>Dikarya</taxon>
        <taxon>Ascomycota</taxon>
        <taxon>Pezizomycotina</taxon>
        <taxon>Sordariomycetes</taxon>
        <taxon>Sordariomycetidae</taxon>
        <taxon>Sordariales</taxon>
        <taxon>Chaetomiaceae</taxon>
        <taxon>Trichocladium</taxon>
    </lineage>
</organism>
<dbReference type="AlphaFoldDB" id="A0AAN6UK51"/>
<evidence type="ECO:0000313" key="2">
    <source>
        <dbReference type="EMBL" id="KAK4134254.1"/>
    </source>
</evidence>
<evidence type="ECO:0000313" key="3">
    <source>
        <dbReference type="Proteomes" id="UP001304895"/>
    </source>
</evidence>
<dbReference type="Proteomes" id="UP001304895">
    <property type="component" value="Unassembled WGS sequence"/>
</dbReference>
<sequence length="298" mass="31993">MRCDGVAIELHAVAPLPSAAPILQPCRSPGFWEGSQARESFAPCFRISVFPHIYRLAPWVVCSGPSFTCMSCADEIRSQFWTVPPAPWQTNLLVPLGLRAPTRPQAKQILPSWSMLISLATGRSPRSPSPPPSRARGPSLARQATANSLATFLSSQSSSQASQNDRATAEDLLRDLIVVTESSSNAASNPPHGVKRPHDDDAAGEPIPKRDKLGEELDQMSASHPVHTSAIEPSIPVASSAIPPGMRNTIPTRATTRRLQRRGNGVETLRGGAFPEHPDSTTSSSDEGSEQLSDNQET</sequence>
<proteinExistence type="predicted"/>
<feature type="region of interest" description="Disordered" evidence="1">
    <location>
        <begin position="236"/>
        <end position="298"/>
    </location>
</feature>
<feature type="compositionally biased region" description="Basic and acidic residues" evidence="1">
    <location>
        <begin position="196"/>
        <end position="209"/>
    </location>
</feature>
<feature type="region of interest" description="Disordered" evidence="1">
    <location>
        <begin position="181"/>
        <end position="209"/>
    </location>
</feature>
<comment type="caution">
    <text evidence="2">The sequence shown here is derived from an EMBL/GenBank/DDBJ whole genome shotgun (WGS) entry which is preliminary data.</text>
</comment>
<accession>A0AAN6UK51</accession>
<gene>
    <name evidence="2" type="ORF">BT67DRAFT_313085</name>
</gene>
<reference evidence="2" key="1">
    <citation type="journal article" date="2023" name="Mol. Phylogenet. Evol.">
        <title>Genome-scale phylogeny and comparative genomics of the fungal order Sordariales.</title>
        <authorList>
            <person name="Hensen N."/>
            <person name="Bonometti L."/>
            <person name="Westerberg I."/>
            <person name="Brannstrom I.O."/>
            <person name="Guillou S."/>
            <person name="Cros-Aarteil S."/>
            <person name="Calhoun S."/>
            <person name="Haridas S."/>
            <person name="Kuo A."/>
            <person name="Mondo S."/>
            <person name="Pangilinan J."/>
            <person name="Riley R."/>
            <person name="LaButti K."/>
            <person name="Andreopoulos B."/>
            <person name="Lipzen A."/>
            <person name="Chen C."/>
            <person name="Yan M."/>
            <person name="Daum C."/>
            <person name="Ng V."/>
            <person name="Clum A."/>
            <person name="Steindorff A."/>
            <person name="Ohm R.A."/>
            <person name="Martin F."/>
            <person name="Silar P."/>
            <person name="Natvig D.O."/>
            <person name="Lalanne C."/>
            <person name="Gautier V."/>
            <person name="Ament-Velasquez S.L."/>
            <person name="Kruys A."/>
            <person name="Hutchinson M.I."/>
            <person name="Powell A.J."/>
            <person name="Barry K."/>
            <person name="Miller A.N."/>
            <person name="Grigoriev I.V."/>
            <person name="Debuchy R."/>
            <person name="Gladieux P."/>
            <person name="Hiltunen Thoren M."/>
            <person name="Johannesson H."/>
        </authorList>
    </citation>
    <scope>NUCLEOTIDE SEQUENCE</scope>
    <source>
        <strain evidence="2">CBS 123565</strain>
    </source>
</reference>
<reference evidence="2" key="2">
    <citation type="submission" date="2023-05" db="EMBL/GenBank/DDBJ databases">
        <authorList>
            <consortium name="Lawrence Berkeley National Laboratory"/>
            <person name="Steindorff A."/>
            <person name="Hensen N."/>
            <person name="Bonometti L."/>
            <person name="Westerberg I."/>
            <person name="Brannstrom I.O."/>
            <person name="Guillou S."/>
            <person name="Cros-Aarteil S."/>
            <person name="Calhoun S."/>
            <person name="Haridas S."/>
            <person name="Kuo A."/>
            <person name="Mondo S."/>
            <person name="Pangilinan J."/>
            <person name="Riley R."/>
            <person name="Labutti K."/>
            <person name="Andreopoulos B."/>
            <person name="Lipzen A."/>
            <person name="Chen C."/>
            <person name="Yanf M."/>
            <person name="Daum C."/>
            <person name="Ng V."/>
            <person name="Clum A."/>
            <person name="Ohm R."/>
            <person name="Martin F."/>
            <person name="Silar P."/>
            <person name="Natvig D."/>
            <person name="Lalanne C."/>
            <person name="Gautier V."/>
            <person name="Ament-Velasquez S.L."/>
            <person name="Kruys A."/>
            <person name="Hutchinson M.I."/>
            <person name="Powell A.J."/>
            <person name="Barry K."/>
            <person name="Miller A.N."/>
            <person name="Grigoriev I.V."/>
            <person name="Debuchy R."/>
            <person name="Gladieux P."/>
            <person name="Thoren M.H."/>
            <person name="Johannesson H."/>
        </authorList>
    </citation>
    <scope>NUCLEOTIDE SEQUENCE</scope>
    <source>
        <strain evidence="2">CBS 123565</strain>
    </source>
</reference>
<dbReference type="EMBL" id="MU853409">
    <property type="protein sequence ID" value="KAK4134254.1"/>
    <property type="molecule type" value="Genomic_DNA"/>
</dbReference>
<protein>
    <submittedName>
        <fullName evidence="2">Uncharacterized protein</fullName>
    </submittedName>
</protein>